<dbReference type="Proteomes" id="UP000658514">
    <property type="component" value="Unassembled WGS sequence"/>
</dbReference>
<dbReference type="RefSeq" id="WP_190551181.1">
    <property type="nucleotide sequence ID" value="NZ_CAWPNO010000126.1"/>
</dbReference>
<protein>
    <submittedName>
        <fullName evidence="1">Uncharacterized protein</fullName>
    </submittedName>
</protein>
<evidence type="ECO:0000313" key="1">
    <source>
        <dbReference type="EMBL" id="MBD2200418.1"/>
    </source>
</evidence>
<comment type="caution">
    <text evidence="1">The sequence shown here is derived from an EMBL/GenBank/DDBJ whole genome shotgun (WGS) entry which is preliminary data.</text>
</comment>
<gene>
    <name evidence="1" type="ORF">H6G24_33985</name>
</gene>
<proteinExistence type="predicted"/>
<organism evidence="1 2">
    <name type="scientific">Calothrix parietina FACHB-288</name>
    <dbReference type="NCBI Taxonomy" id="2692896"/>
    <lineage>
        <taxon>Bacteria</taxon>
        <taxon>Bacillati</taxon>
        <taxon>Cyanobacteriota</taxon>
        <taxon>Cyanophyceae</taxon>
        <taxon>Nostocales</taxon>
        <taxon>Calotrichaceae</taxon>
        <taxon>Calothrix</taxon>
    </lineage>
</organism>
<keyword evidence="2" id="KW-1185">Reference proteome</keyword>
<accession>A0ABR8AK96</accession>
<reference evidence="1 2" key="1">
    <citation type="journal article" date="2020" name="ISME J.">
        <title>Comparative genomics reveals insights into cyanobacterial evolution and habitat adaptation.</title>
        <authorList>
            <person name="Chen M.Y."/>
            <person name="Teng W.K."/>
            <person name="Zhao L."/>
            <person name="Hu C.X."/>
            <person name="Zhou Y.K."/>
            <person name="Han B.P."/>
            <person name="Song L.R."/>
            <person name="Shu W.S."/>
        </authorList>
    </citation>
    <scope>NUCLEOTIDE SEQUENCE [LARGE SCALE GENOMIC DNA]</scope>
    <source>
        <strain evidence="1 2">FACHB-288</strain>
    </source>
</reference>
<dbReference type="EMBL" id="JACJQH010000088">
    <property type="protein sequence ID" value="MBD2200418.1"/>
    <property type="molecule type" value="Genomic_DNA"/>
</dbReference>
<sequence length="246" mass="28737">MKSWLVPVQKLQMSDRIAMYALLKNHFQGVTWQGFEADLARKNWVLLLREEITNSLKGFSTLMLQSTTLAGEKITVVYSGDTIVDPSAWSSTTLPRTWIAAVNFLREYYTENKLYWLLICSGFRTYRFLPTFWQEFYPRYDIPTPSDVSNFMSTLAQEYYGDTYDEATGIIRFQNPQILREGLIEIPPGRQTNPHVQYFEQINPGYRQGDELVCLTEIRYDNLTRAGQRMWHSESLLEFFSESALI</sequence>
<name>A0ABR8AK96_9CYAN</name>
<evidence type="ECO:0000313" key="2">
    <source>
        <dbReference type="Proteomes" id="UP000658514"/>
    </source>
</evidence>